<dbReference type="PANTHER" id="PTHR45626">
    <property type="entry name" value="TRANSCRIPTION TERMINATION FACTOR 2-RELATED"/>
    <property type="match status" value="1"/>
</dbReference>
<organism evidence="14 15">
    <name type="scientific">Marchantia polymorpha</name>
    <name type="common">Common liverwort</name>
    <name type="synonym">Marchantia aquatica</name>
    <dbReference type="NCBI Taxonomy" id="3197"/>
    <lineage>
        <taxon>Eukaryota</taxon>
        <taxon>Viridiplantae</taxon>
        <taxon>Streptophyta</taxon>
        <taxon>Embryophyta</taxon>
        <taxon>Marchantiophyta</taxon>
        <taxon>Marchantiopsida</taxon>
        <taxon>Marchantiidae</taxon>
        <taxon>Marchantiales</taxon>
        <taxon>Marchantiaceae</taxon>
        <taxon>Marchantia</taxon>
    </lineage>
</organism>
<dbReference type="InterPro" id="IPR027417">
    <property type="entry name" value="P-loop_NTPase"/>
</dbReference>
<evidence type="ECO:0008006" key="16">
    <source>
        <dbReference type="Google" id="ProtNLM"/>
    </source>
</evidence>
<evidence type="ECO:0000313" key="15">
    <source>
        <dbReference type="Proteomes" id="UP000244005"/>
    </source>
</evidence>
<dbReference type="SMART" id="SM00490">
    <property type="entry name" value="HELICc"/>
    <property type="match status" value="1"/>
</dbReference>
<name>A0A2R6XTB5_MARPO</name>
<dbReference type="Pfam" id="PF00271">
    <property type="entry name" value="Helicase_C"/>
    <property type="match status" value="1"/>
</dbReference>
<dbReference type="Gene3D" id="3.40.50.10810">
    <property type="entry name" value="Tandem AAA-ATPase domain"/>
    <property type="match status" value="2"/>
</dbReference>
<dbReference type="Proteomes" id="UP000244005">
    <property type="component" value="Unassembled WGS sequence"/>
</dbReference>
<evidence type="ECO:0000256" key="3">
    <source>
        <dbReference type="ARBA" id="ARBA00022741"/>
    </source>
</evidence>
<evidence type="ECO:0000256" key="2">
    <source>
        <dbReference type="ARBA" id="ARBA00022723"/>
    </source>
</evidence>
<dbReference type="InterPro" id="IPR013083">
    <property type="entry name" value="Znf_RING/FYVE/PHD"/>
</dbReference>
<dbReference type="GO" id="GO:0006289">
    <property type="term" value="P:nucleotide-excision repair"/>
    <property type="evidence" value="ECO:0000318"/>
    <property type="project" value="GO_Central"/>
</dbReference>
<dbReference type="OMA" id="DHIMLRR"/>
<dbReference type="Gene3D" id="3.40.50.300">
    <property type="entry name" value="P-loop containing nucleotide triphosphate hydrolases"/>
    <property type="match status" value="1"/>
</dbReference>
<dbReference type="InterPro" id="IPR014001">
    <property type="entry name" value="Helicase_ATP-bd"/>
</dbReference>
<proteinExistence type="inferred from homology"/>
<evidence type="ECO:0000256" key="1">
    <source>
        <dbReference type="ARBA" id="ARBA00008438"/>
    </source>
</evidence>
<dbReference type="Pfam" id="PF00097">
    <property type="entry name" value="zf-C3HC4"/>
    <property type="match status" value="1"/>
</dbReference>
<dbReference type="PROSITE" id="PS51194">
    <property type="entry name" value="HELICASE_CTER"/>
    <property type="match status" value="1"/>
</dbReference>
<dbReference type="OrthoDB" id="448448at2759"/>
<dbReference type="CDD" id="cd18008">
    <property type="entry name" value="DEXDc_SHPRH-like"/>
    <property type="match status" value="1"/>
</dbReference>
<dbReference type="AlphaFoldDB" id="A0A2R6XTB5"/>
<dbReference type="CDD" id="cd18793">
    <property type="entry name" value="SF2_C_SNF"/>
    <property type="match status" value="1"/>
</dbReference>
<dbReference type="PROSITE" id="PS50089">
    <property type="entry name" value="ZF_RING_2"/>
    <property type="match status" value="1"/>
</dbReference>
<reference evidence="15" key="1">
    <citation type="journal article" date="2017" name="Cell">
        <title>Insights into land plant evolution garnered from the Marchantia polymorpha genome.</title>
        <authorList>
            <person name="Bowman J.L."/>
            <person name="Kohchi T."/>
            <person name="Yamato K.T."/>
            <person name="Jenkins J."/>
            <person name="Shu S."/>
            <person name="Ishizaki K."/>
            <person name="Yamaoka S."/>
            <person name="Nishihama R."/>
            <person name="Nakamura Y."/>
            <person name="Berger F."/>
            <person name="Adam C."/>
            <person name="Aki S.S."/>
            <person name="Althoff F."/>
            <person name="Araki T."/>
            <person name="Arteaga-Vazquez M.A."/>
            <person name="Balasubrmanian S."/>
            <person name="Barry K."/>
            <person name="Bauer D."/>
            <person name="Boehm C.R."/>
            <person name="Briginshaw L."/>
            <person name="Caballero-Perez J."/>
            <person name="Catarino B."/>
            <person name="Chen F."/>
            <person name="Chiyoda S."/>
            <person name="Chovatia M."/>
            <person name="Davies K.M."/>
            <person name="Delmans M."/>
            <person name="Demura T."/>
            <person name="Dierschke T."/>
            <person name="Dolan L."/>
            <person name="Dorantes-Acosta A.E."/>
            <person name="Eklund D.M."/>
            <person name="Florent S.N."/>
            <person name="Flores-Sandoval E."/>
            <person name="Fujiyama A."/>
            <person name="Fukuzawa H."/>
            <person name="Galik B."/>
            <person name="Grimanelli D."/>
            <person name="Grimwood J."/>
            <person name="Grossniklaus U."/>
            <person name="Hamada T."/>
            <person name="Haseloff J."/>
            <person name="Hetherington A.J."/>
            <person name="Higo A."/>
            <person name="Hirakawa Y."/>
            <person name="Hundley H.N."/>
            <person name="Ikeda Y."/>
            <person name="Inoue K."/>
            <person name="Inoue S.I."/>
            <person name="Ishida S."/>
            <person name="Jia Q."/>
            <person name="Kakita M."/>
            <person name="Kanazawa T."/>
            <person name="Kawai Y."/>
            <person name="Kawashima T."/>
            <person name="Kennedy M."/>
            <person name="Kinose K."/>
            <person name="Kinoshita T."/>
            <person name="Kohara Y."/>
            <person name="Koide E."/>
            <person name="Komatsu K."/>
            <person name="Kopischke S."/>
            <person name="Kubo M."/>
            <person name="Kyozuka J."/>
            <person name="Lagercrantz U."/>
            <person name="Lin S.S."/>
            <person name="Lindquist E."/>
            <person name="Lipzen A.M."/>
            <person name="Lu C.W."/>
            <person name="De Luna E."/>
            <person name="Martienssen R.A."/>
            <person name="Minamino N."/>
            <person name="Mizutani M."/>
            <person name="Mizutani M."/>
            <person name="Mochizuki N."/>
            <person name="Monte I."/>
            <person name="Mosher R."/>
            <person name="Nagasaki H."/>
            <person name="Nakagami H."/>
            <person name="Naramoto S."/>
            <person name="Nishitani K."/>
            <person name="Ohtani M."/>
            <person name="Okamoto T."/>
            <person name="Okumura M."/>
            <person name="Phillips J."/>
            <person name="Pollak B."/>
            <person name="Reinders A."/>
            <person name="Rovekamp M."/>
            <person name="Sano R."/>
            <person name="Sawa S."/>
            <person name="Schmid M.W."/>
            <person name="Shirakawa M."/>
            <person name="Solano R."/>
            <person name="Spunde A."/>
            <person name="Suetsugu N."/>
            <person name="Sugano S."/>
            <person name="Sugiyama A."/>
            <person name="Sun R."/>
            <person name="Suzuki Y."/>
            <person name="Takenaka M."/>
            <person name="Takezawa D."/>
            <person name="Tomogane H."/>
            <person name="Tsuzuki M."/>
            <person name="Ueda T."/>
            <person name="Umeda M."/>
            <person name="Ward J.M."/>
            <person name="Watanabe Y."/>
            <person name="Yazaki K."/>
            <person name="Yokoyama R."/>
            <person name="Yoshitake Y."/>
            <person name="Yotsui I."/>
            <person name="Zachgo S."/>
            <person name="Schmutz J."/>
        </authorList>
    </citation>
    <scope>NUCLEOTIDE SEQUENCE [LARGE SCALE GENOMIC DNA]</scope>
    <source>
        <strain evidence="15">Tak-1</strain>
    </source>
</reference>
<dbReference type="InterPro" id="IPR000330">
    <property type="entry name" value="SNF2_N"/>
</dbReference>
<protein>
    <recommendedName>
        <fullName evidence="16">DNA repair protein RAD16</fullName>
    </recommendedName>
</protein>
<evidence type="ECO:0000259" key="12">
    <source>
        <dbReference type="PROSITE" id="PS51192"/>
    </source>
</evidence>
<dbReference type="InterPro" id="IPR049730">
    <property type="entry name" value="SNF2/RAD54-like_C"/>
</dbReference>
<evidence type="ECO:0000256" key="4">
    <source>
        <dbReference type="ARBA" id="ARBA00022771"/>
    </source>
</evidence>
<evidence type="ECO:0000256" key="10">
    <source>
        <dbReference type="SAM" id="MobiDB-lite"/>
    </source>
</evidence>
<feature type="region of interest" description="Disordered" evidence="10">
    <location>
        <begin position="87"/>
        <end position="184"/>
    </location>
</feature>
<dbReference type="GO" id="GO:0008094">
    <property type="term" value="F:ATP-dependent activity, acting on DNA"/>
    <property type="evidence" value="ECO:0000318"/>
    <property type="project" value="GO_Central"/>
</dbReference>
<dbReference type="SUPFAM" id="SSF57850">
    <property type="entry name" value="RING/U-box"/>
    <property type="match status" value="1"/>
</dbReference>
<dbReference type="InterPro" id="IPR001650">
    <property type="entry name" value="Helicase_C-like"/>
</dbReference>
<comment type="similarity">
    <text evidence="1">Belongs to the SNF2/RAD54 helicase family. RAD16 subfamily.</text>
</comment>
<feature type="domain" description="Helicase C-terminal" evidence="13">
    <location>
        <begin position="821"/>
        <end position="977"/>
    </location>
</feature>
<evidence type="ECO:0000259" key="13">
    <source>
        <dbReference type="PROSITE" id="PS51194"/>
    </source>
</evidence>
<accession>A0A2R6XTB5</accession>
<evidence type="ECO:0000259" key="11">
    <source>
        <dbReference type="PROSITE" id="PS50089"/>
    </source>
</evidence>
<evidence type="ECO:0000313" key="14">
    <source>
        <dbReference type="EMBL" id="PTQ49327.1"/>
    </source>
</evidence>
<dbReference type="GO" id="GO:0004386">
    <property type="term" value="F:helicase activity"/>
    <property type="evidence" value="ECO:0007669"/>
    <property type="project" value="UniProtKB-KW"/>
</dbReference>
<dbReference type="PANTHER" id="PTHR45626:SF12">
    <property type="entry name" value="DNA REPAIR PROTEIN RAD16"/>
    <property type="match status" value="1"/>
</dbReference>
<dbReference type="SUPFAM" id="SSF52540">
    <property type="entry name" value="P-loop containing nucleoside triphosphate hydrolases"/>
    <property type="match status" value="2"/>
</dbReference>
<dbReference type="GO" id="GO:0005634">
    <property type="term" value="C:nucleus"/>
    <property type="evidence" value="ECO:0000318"/>
    <property type="project" value="GO_Central"/>
</dbReference>
<dbReference type="SMART" id="SM00184">
    <property type="entry name" value="RING"/>
    <property type="match status" value="1"/>
</dbReference>
<dbReference type="Gramene" id="Mp7g11900.1">
    <property type="protein sequence ID" value="Mp7g11900.1.cds"/>
    <property type="gene ID" value="Mp7g11900"/>
</dbReference>
<feature type="compositionally biased region" description="Basic residues" evidence="10">
    <location>
        <begin position="164"/>
        <end position="180"/>
    </location>
</feature>
<gene>
    <name evidence="14" type="ORF">MARPO_0003s0201</name>
</gene>
<dbReference type="EMBL" id="KZ772675">
    <property type="protein sequence ID" value="PTQ49327.1"/>
    <property type="molecule type" value="Genomic_DNA"/>
</dbReference>
<keyword evidence="4 9" id="KW-0863">Zinc-finger</keyword>
<feature type="region of interest" description="Disordered" evidence="10">
    <location>
        <begin position="61"/>
        <end position="80"/>
    </location>
</feature>
<dbReference type="PROSITE" id="PS51192">
    <property type="entry name" value="HELICASE_ATP_BIND_1"/>
    <property type="match status" value="1"/>
</dbReference>
<dbReference type="InterPro" id="IPR050628">
    <property type="entry name" value="SNF2_RAD54_helicase_TF"/>
</dbReference>
<feature type="region of interest" description="Disordered" evidence="10">
    <location>
        <begin position="431"/>
        <end position="471"/>
    </location>
</feature>
<dbReference type="GO" id="GO:0005524">
    <property type="term" value="F:ATP binding"/>
    <property type="evidence" value="ECO:0007669"/>
    <property type="project" value="UniProtKB-KW"/>
</dbReference>
<keyword evidence="2" id="KW-0479">Metal-binding</keyword>
<evidence type="ECO:0000256" key="7">
    <source>
        <dbReference type="ARBA" id="ARBA00022833"/>
    </source>
</evidence>
<evidence type="ECO:0000256" key="6">
    <source>
        <dbReference type="ARBA" id="ARBA00022806"/>
    </source>
</evidence>
<feature type="compositionally biased region" description="Polar residues" evidence="10">
    <location>
        <begin position="131"/>
        <end position="141"/>
    </location>
</feature>
<dbReference type="Pfam" id="PF00176">
    <property type="entry name" value="SNF2-rel_dom"/>
    <property type="match status" value="2"/>
</dbReference>
<keyword evidence="3" id="KW-0547">Nucleotide-binding</keyword>
<evidence type="ECO:0000256" key="8">
    <source>
        <dbReference type="ARBA" id="ARBA00022840"/>
    </source>
</evidence>
<feature type="region of interest" description="Disordered" evidence="10">
    <location>
        <begin position="1"/>
        <end position="44"/>
    </location>
</feature>
<sequence length="987" mass="110875">MSSDQPPPEVRGRGGRKNKLGQTAQSRPSPPRTRSRAVAKPKLETTKIEVLETECCVEKIELKQSNGDNKLNVSLRRTRRSISTTVQQPVLTALSESEEHGDRCSSEASLSSDSLSRDPGEVHSTDDSGDSESLTSENSDGSAEGTGNKRRRRSKSAVQSRGSGRGRGRGRGRGQGRASRKKDMGKKVLEWEIFQEKWESQWGGMEDEEIEAFNKQSNPVEQRNPSSDVRMPLLPFQKEWLAWGLKQEASEIQGGILADEMGMGKTIQAISLIVTDRALHGPFDSKRQHGMQNAGSVNGSCEGAESIKELPQVKATLVICPMVAVSQWRSEIEKFTAPGSMKVLVYHGPKRGMGINELMKYDVVLSTYAIVECEHRKHVMPPKQHCKWCAKTFYPDRLAIHQRYFCGPNAQRTAKQSKQVRRKITALALGKYEESESDEDNKPVKGEGEESTSGKRGAASTGRRGRKRKIDANDVGAALQEDVDCVADTPTSSSGRIGNSLLHSVKWGRIVLDEAHSIKDRRCSTAKAIFALRSIYKWALSGTPLQNRVGELYSLVRFLGVYPFSYYFCRKCDCKSLDYKFSFGQKCECGHSALLHFCWWNKFIANPIKKWGYIDEGRTAMTILKHLVLQKCLLRRTKTERAADLSLPPRTISLRRDVFDDREKDFYEALYSESQLQFNTYVHSGTLLNNYAHIFDLLIRLRQAVNHPYLVVYSAASSAAAPQFDGRVQDPMCGICYDPAEDLVSTGCQHHFCRICMEEHMEAGLESKRLQCPTCHIALSVDMTRKSEETKEVVPKLRKRSSILNRIKLDNFQSSTKINAVKEEIFLMLAKDPGAKAIIFSQFTAMLELIGFFLQKSGIGFVKLDGSMSMQARDYMIDKFTTDADTKIFLMSLKAGGVALNLTVASHVFLMDPWWNPAVEQQAQDRIHRLGQTKAVRIIRFVIQNTIEDRILKLQEKKQLVFEGTVGGSAEAMGRLTEEDLRFLFNN</sequence>
<keyword evidence="6" id="KW-0347">Helicase</keyword>
<dbReference type="SMART" id="SM00487">
    <property type="entry name" value="DEXDc"/>
    <property type="match status" value="1"/>
</dbReference>
<feature type="compositionally biased region" description="Polar residues" evidence="10">
    <location>
        <begin position="63"/>
        <end position="72"/>
    </location>
</feature>
<keyword evidence="15" id="KW-1185">Reference proteome</keyword>
<dbReference type="GO" id="GO:0008270">
    <property type="term" value="F:zinc ion binding"/>
    <property type="evidence" value="ECO:0007669"/>
    <property type="project" value="UniProtKB-KW"/>
</dbReference>
<evidence type="ECO:0000256" key="5">
    <source>
        <dbReference type="ARBA" id="ARBA00022801"/>
    </source>
</evidence>
<keyword evidence="7" id="KW-0862">Zinc</keyword>
<keyword evidence="8" id="KW-0067">ATP-binding</keyword>
<dbReference type="InterPro" id="IPR018957">
    <property type="entry name" value="Znf_C3HC4_RING-type"/>
</dbReference>
<dbReference type="PROSITE" id="PS00518">
    <property type="entry name" value="ZF_RING_1"/>
    <property type="match status" value="1"/>
</dbReference>
<dbReference type="InterPro" id="IPR038718">
    <property type="entry name" value="SNF2-like_sf"/>
</dbReference>
<dbReference type="InterPro" id="IPR001841">
    <property type="entry name" value="Znf_RING"/>
</dbReference>
<feature type="compositionally biased region" description="Basic and acidic residues" evidence="10">
    <location>
        <begin position="115"/>
        <end position="126"/>
    </location>
</feature>
<dbReference type="InterPro" id="IPR017907">
    <property type="entry name" value="Znf_RING_CS"/>
</dbReference>
<keyword evidence="5" id="KW-0378">Hydrolase</keyword>
<feature type="domain" description="RING-type" evidence="11">
    <location>
        <begin position="733"/>
        <end position="776"/>
    </location>
</feature>
<feature type="domain" description="Helicase ATP-binding" evidence="12">
    <location>
        <begin position="246"/>
        <end position="562"/>
    </location>
</feature>
<dbReference type="GO" id="GO:0016787">
    <property type="term" value="F:hydrolase activity"/>
    <property type="evidence" value="ECO:0007669"/>
    <property type="project" value="UniProtKB-KW"/>
</dbReference>
<dbReference type="Gene3D" id="3.30.40.10">
    <property type="entry name" value="Zinc/RING finger domain, C3HC4 (zinc finger)"/>
    <property type="match status" value="1"/>
</dbReference>
<evidence type="ECO:0000256" key="9">
    <source>
        <dbReference type="PROSITE-ProRule" id="PRU00175"/>
    </source>
</evidence>